<sequence>MTDFCDSPFKVQNDPKLDIFNYKGSNKKQSTSYEIKKETSVPLVQKYSSRPVTFSSRSTTTGFVSPTSASILPNSPIELKVTSSAFRKAMRTVSNNSTEPKESEPPKDLIDTKRLEEMTKTEALTLDDIIFGKVPFDFGSRGIQRNFLTESERNALKNERSSQKTSTINASITTKRSTTGTAAPETVANEFTASETAASETSTPVKKSTVNRVQPETSLQPETPTAPTQSSTTTIITTTAAPTTISTTTTATTETTGTPMTAPTTFKTLKPISRRGLLPLFRTGYSPFTPAKTEKPVAVTNATTVPSTESSTKPTTSQPKTTTTSTTQKVTTPSSTTAKPTTKAPTTTTVTTRKPTTVTTQKPTTKRRTETQSSYNVNPSSPPARTNTMQRKDLPVISANVNPAYRFSESFRKNTIRNLLDAFKPEYMKTLHEEEATVKPRPKQPQRQQQQQQPQQLYVPPPPAAHYNPMMQRELDIPFGHFEKTRSVDVPNHQLVHSMSSLSSMNSLQSSNSRQPALVVLDSPAQEQQHVPYQLHDQHTQQEPNWNPIQEPKKWGEPPKGWAQGNQQQQLQQSLNLQNHQLWNPHQNSIQKTQVFNPSFAMSGQTKQQQQPRQGAFPGLQLNKSPIDFRVH</sequence>
<protein>
    <submittedName>
        <fullName evidence="2">Uncharacterized protein</fullName>
    </submittedName>
</protein>
<feature type="region of interest" description="Disordered" evidence="1">
    <location>
        <begin position="298"/>
        <end position="391"/>
    </location>
</feature>
<feature type="compositionally biased region" description="Polar residues" evidence="1">
    <location>
        <begin position="373"/>
        <end position="389"/>
    </location>
</feature>
<feature type="region of interest" description="Disordered" evidence="1">
    <location>
        <begin position="91"/>
        <end position="111"/>
    </location>
</feature>
<reference evidence="2" key="1">
    <citation type="journal article" date="2012" name="Nature">
        <title>The oyster genome reveals stress adaptation and complexity of shell formation.</title>
        <authorList>
            <person name="Zhang G."/>
            <person name="Fang X."/>
            <person name="Guo X."/>
            <person name="Li L."/>
            <person name="Luo R."/>
            <person name="Xu F."/>
            <person name="Yang P."/>
            <person name="Zhang L."/>
            <person name="Wang X."/>
            <person name="Qi H."/>
            <person name="Xiong Z."/>
            <person name="Que H."/>
            <person name="Xie Y."/>
            <person name="Holland P.W."/>
            <person name="Paps J."/>
            <person name="Zhu Y."/>
            <person name="Wu F."/>
            <person name="Chen Y."/>
            <person name="Wang J."/>
            <person name="Peng C."/>
            <person name="Meng J."/>
            <person name="Yang L."/>
            <person name="Liu J."/>
            <person name="Wen B."/>
            <person name="Zhang N."/>
            <person name="Huang Z."/>
            <person name="Zhu Q."/>
            <person name="Feng Y."/>
            <person name="Mount A."/>
            <person name="Hedgecock D."/>
            <person name="Xu Z."/>
            <person name="Liu Y."/>
            <person name="Domazet-Loso T."/>
            <person name="Du Y."/>
            <person name="Sun X."/>
            <person name="Zhang S."/>
            <person name="Liu B."/>
            <person name="Cheng P."/>
            <person name="Jiang X."/>
            <person name="Li J."/>
            <person name="Fan D."/>
            <person name="Wang W."/>
            <person name="Fu W."/>
            <person name="Wang T."/>
            <person name="Wang B."/>
            <person name="Zhang J."/>
            <person name="Peng Z."/>
            <person name="Li Y."/>
            <person name="Li N."/>
            <person name="Wang J."/>
            <person name="Chen M."/>
            <person name="He Y."/>
            <person name="Tan F."/>
            <person name="Song X."/>
            <person name="Zheng Q."/>
            <person name="Huang R."/>
            <person name="Yang H."/>
            <person name="Du X."/>
            <person name="Chen L."/>
            <person name="Yang M."/>
            <person name="Gaffney P.M."/>
            <person name="Wang S."/>
            <person name="Luo L."/>
            <person name="She Z."/>
            <person name="Ming Y."/>
            <person name="Huang W."/>
            <person name="Zhang S."/>
            <person name="Huang B."/>
            <person name="Zhang Y."/>
            <person name="Qu T."/>
            <person name="Ni P."/>
            <person name="Miao G."/>
            <person name="Wang J."/>
            <person name="Wang Q."/>
            <person name="Steinberg C.E."/>
            <person name="Wang H."/>
            <person name="Li N."/>
            <person name="Qian L."/>
            <person name="Zhang G."/>
            <person name="Li Y."/>
            <person name="Yang H."/>
            <person name="Liu X."/>
            <person name="Wang J."/>
            <person name="Yin Y."/>
            <person name="Wang J."/>
        </authorList>
    </citation>
    <scope>NUCLEOTIDE SEQUENCE [LARGE SCALE GENOMIC DNA]</scope>
    <source>
        <strain evidence="2">05x7-T-G4-1.051#20</strain>
    </source>
</reference>
<feature type="compositionally biased region" description="Low complexity" evidence="1">
    <location>
        <begin position="190"/>
        <end position="203"/>
    </location>
</feature>
<feature type="region of interest" description="Disordered" evidence="1">
    <location>
        <begin position="154"/>
        <end position="232"/>
    </location>
</feature>
<evidence type="ECO:0000256" key="1">
    <source>
        <dbReference type="SAM" id="MobiDB-lite"/>
    </source>
</evidence>
<dbReference type="HOGENOM" id="CLU_432970_0_0_1"/>
<dbReference type="InParanoid" id="K1RC77"/>
<feature type="compositionally biased region" description="Low complexity" evidence="1">
    <location>
        <begin position="445"/>
        <end position="458"/>
    </location>
</feature>
<feature type="region of interest" description="Disordered" evidence="1">
    <location>
        <begin position="537"/>
        <end position="570"/>
    </location>
</feature>
<feature type="compositionally biased region" description="Basic and acidic residues" evidence="1">
    <location>
        <begin position="99"/>
        <end position="111"/>
    </location>
</feature>
<evidence type="ECO:0000313" key="2">
    <source>
        <dbReference type="EMBL" id="EKC41254.1"/>
    </source>
</evidence>
<feature type="compositionally biased region" description="Low complexity" evidence="1">
    <location>
        <begin position="605"/>
        <end position="614"/>
    </location>
</feature>
<feature type="compositionally biased region" description="Polar residues" evidence="1">
    <location>
        <begin position="204"/>
        <end position="222"/>
    </location>
</feature>
<feature type="compositionally biased region" description="Polar residues" evidence="1">
    <location>
        <begin position="163"/>
        <end position="181"/>
    </location>
</feature>
<feature type="compositionally biased region" description="Low complexity" evidence="1">
    <location>
        <begin position="303"/>
        <end position="363"/>
    </location>
</feature>
<proteinExistence type="predicted"/>
<dbReference type="EMBL" id="JH818591">
    <property type="protein sequence ID" value="EKC41254.1"/>
    <property type="molecule type" value="Genomic_DNA"/>
</dbReference>
<name>K1RC77_MAGGI</name>
<dbReference type="AlphaFoldDB" id="K1RC77"/>
<feature type="compositionally biased region" description="Low complexity" evidence="1">
    <location>
        <begin position="223"/>
        <end position="232"/>
    </location>
</feature>
<accession>K1RC77</accession>
<feature type="region of interest" description="Disordered" evidence="1">
    <location>
        <begin position="602"/>
        <end position="632"/>
    </location>
</feature>
<gene>
    <name evidence="2" type="ORF">CGI_10008434</name>
</gene>
<organism evidence="2">
    <name type="scientific">Magallana gigas</name>
    <name type="common">Pacific oyster</name>
    <name type="synonym">Crassostrea gigas</name>
    <dbReference type="NCBI Taxonomy" id="29159"/>
    <lineage>
        <taxon>Eukaryota</taxon>
        <taxon>Metazoa</taxon>
        <taxon>Spiralia</taxon>
        <taxon>Lophotrochozoa</taxon>
        <taxon>Mollusca</taxon>
        <taxon>Bivalvia</taxon>
        <taxon>Autobranchia</taxon>
        <taxon>Pteriomorphia</taxon>
        <taxon>Ostreida</taxon>
        <taxon>Ostreoidea</taxon>
        <taxon>Ostreidae</taxon>
        <taxon>Magallana</taxon>
    </lineage>
</organism>
<feature type="region of interest" description="Disordered" evidence="1">
    <location>
        <begin position="434"/>
        <end position="468"/>
    </location>
</feature>